<dbReference type="Gene3D" id="3.40.50.2000">
    <property type="entry name" value="Glycogen Phosphorylase B"/>
    <property type="match status" value="2"/>
</dbReference>
<evidence type="ECO:0000313" key="4">
    <source>
        <dbReference type="Proteomes" id="UP000184020"/>
    </source>
</evidence>
<organism evidence="3 4">
    <name type="scientific">Flavobacterium micromati</name>
    <dbReference type="NCBI Taxonomy" id="229205"/>
    <lineage>
        <taxon>Bacteria</taxon>
        <taxon>Pseudomonadati</taxon>
        <taxon>Bacteroidota</taxon>
        <taxon>Flavobacteriia</taxon>
        <taxon>Flavobacteriales</taxon>
        <taxon>Flavobacteriaceae</taxon>
        <taxon>Flavobacterium</taxon>
    </lineage>
</organism>
<keyword evidence="2 3" id="KW-0808">Transferase</keyword>
<accession>A0A1M5L0W1</accession>
<reference evidence="4" key="1">
    <citation type="submission" date="2016-11" db="EMBL/GenBank/DDBJ databases">
        <authorList>
            <person name="Varghese N."/>
            <person name="Submissions S."/>
        </authorList>
    </citation>
    <scope>NUCLEOTIDE SEQUENCE [LARGE SCALE GENOMIC DNA]</scope>
    <source>
        <strain evidence="4">DSM 17659</strain>
    </source>
</reference>
<dbReference type="GO" id="GO:0008713">
    <property type="term" value="F:ADP-heptose-lipopolysaccharide heptosyltransferase activity"/>
    <property type="evidence" value="ECO:0007669"/>
    <property type="project" value="TreeGrafter"/>
</dbReference>
<dbReference type="PANTHER" id="PTHR30160">
    <property type="entry name" value="TETRAACYLDISACCHARIDE 4'-KINASE-RELATED"/>
    <property type="match status" value="1"/>
</dbReference>
<proteinExistence type="predicted"/>
<dbReference type="EMBL" id="FQWF01000007">
    <property type="protein sequence ID" value="SHG58550.1"/>
    <property type="molecule type" value="Genomic_DNA"/>
</dbReference>
<dbReference type="AlphaFoldDB" id="A0A1M5L0W1"/>
<evidence type="ECO:0000256" key="2">
    <source>
        <dbReference type="ARBA" id="ARBA00022679"/>
    </source>
</evidence>
<dbReference type="Proteomes" id="UP000184020">
    <property type="component" value="Unassembled WGS sequence"/>
</dbReference>
<evidence type="ECO:0000313" key="3">
    <source>
        <dbReference type="EMBL" id="SHG58550.1"/>
    </source>
</evidence>
<protein>
    <submittedName>
        <fullName evidence="3">ADP-heptose:LPS heptosyltransferase</fullName>
    </submittedName>
</protein>
<dbReference type="PANTHER" id="PTHR30160:SF22">
    <property type="entry name" value="LIPOPOLYSACCHARIDE CORE BIOSYNTHESIS PROTEIN"/>
    <property type="match status" value="1"/>
</dbReference>
<sequence length="350" mass="39364">MIIKQNHIAVMRLSAMGDVAMTVPVLRAFANEYPQVKITVISRPFFKPFFDGIPNLTFFVFDEKKRHKGFFGLLRLFLDLKERQIDAFADLHNVLRSQIIGNLFALSGKKVAAVDKGRKEKKELTRAENKVFKPLPTMFERHAKVFDELGFPLDLSSRIVGKNFPQKAALNQEIVLIIGENYQKLIGIAPFAQYDSKVYPLDLMQKVIDQLANNNSYTILLFGGGKKEIALLESFSKNKNNVINIAGKIKFQQELQLISNLDVMLSMDSGNAHIAAMLGVKVITLWGATHPFSGFSPFNQPLENALVSDREKYSLLPTSVYGNKKIKGYDEAMRTILPETVVALIQSLLL</sequence>
<name>A0A1M5L0W1_9FLAO</name>
<dbReference type="SUPFAM" id="SSF53756">
    <property type="entry name" value="UDP-Glycosyltransferase/glycogen phosphorylase"/>
    <property type="match status" value="1"/>
</dbReference>
<gene>
    <name evidence="3" type="ORF">SAMN05444372_107161</name>
</gene>
<dbReference type="InterPro" id="IPR002201">
    <property type="entry name" value="Glyco_trans_9"/>
</dbReference>
<evidence type="ECO:0000256" key="1">
    <source>
        <dbReference type="ARBA" id="ARBA00022676"/>
    </source>
</evidence>
<dbReference type="InterPro" id="IPR051199">
    <property type="entry name" value="LPS_LOS_Heptosyltrfase"/>
</dbReference>
<dbReference type="CDD" id="cd03789">
    <property type="entry name" value="GT9_LPS_heptosyltransferase"/>
    <property type="match status" value="1"/>
</dbReference>
<dbReference type="STRING" id="229205.SAMN05444372_107161"/>
<keyword evidence="1" id="KW-0328">Glycosyltransferase</keyword>
<dbReference type="Pfam" id="PF01075">
    <property type="entry name" value="Glyco_transf_9"/>
    <property type="match status" value="1"/>
</dbReference>
<keyword evidence="4" id="KW-1185">Reference proteome</keyword>
<dbReference type="GO" id="GO:0009244">
    <property type="term" value="P:lipopolysaccharide core region biosynthetic process"/>
    <property type="evidence" value="ECO:0007669"/>
    <property type="project" value="TreeGrafter"/>
</dbReference>
<dbReference type="GO" id="GO:0005829">
    <property type="term" value="C:cytosol"/>
    <property type="evidence" value="ECO:0007669"/>
    <property type="project" value="TreeGrafter"/>
</dbReference>